<protein>
    <submittedName>
        <fullName evidence="1">Uncharacterized protein</fullName>
    </submittedName>
</protein>
<sequence length="53" mass="6021">MTITVGKNGTKEITKILEEKLKKTGESGNLKKHFGKLKRNLDGLDYQAEMRDN</sequence>
<dbReference type="Proteomes" id="UP001596163">
    <property type="component" value="Unassembled WGS sequence"/>
</dbReference>
<organism evidence="1 2">
    <name type="scientific">Algoriphagus aquatilis</name>
    <dbReference type="NCBI Taxonomy" id="490186"/>
    <lineage>
        <taxon>Bacteria</taxon>
        <taxon>Pseudomonadati</taxon>
        <taxon>Bacteroidota</taxon>
        <taxon>Cytophagia</taxon>
        <taxon>Cytophagales</taxon>
        <taxon>Cyclobacteriaceae</taxon>
        <taxon>Algoriphagus</taxon>
    </lineage>
</organism>
<dbReference type="RefSeq" id="WP_377914468.1">
    <property type="nucleotide sequence ID" value="NZ_JBHSKS010000005.1"/>
</dbReference>
<dbReference type="EMBL" id="JBHSKS010000005">
    <property type="protein sequence ID" value="MFC5191947.1"/>
    <property type="molecule type" value="Genomic_DNA"/>
</dbReference>
<comment type="caution">
    <text evidence="1">The sequence shown here is derived from an EMBL/GenBank/DDBJ whole genome shotgun (WGS) entry which is preliminary data.</text>
</comment>
<evidence type="ECO:0000313" key="1">
    <source>
        <dbReference type="EMBL" id="MFC5191947.1"/>
    </source>
</evidence>
<evidence type="ECO:0000313" key="2">
    <source>
        <dbReference type="Proteomes" id="UP001596163"/>
    </source>
</evidence>
<accession>A0ABW0BVY8</accession>
<name>A0ABW0BVY8_9BACT</name>
<reference evidence="2" key="1">
    <citation type="journal article" date="2019" name="Int. J. Syst. Evol. Microbiol.">
        <title>The Global Catalogue of Microorganisms (GCM) 10K type strain sequencing project: providing services to taxonomists for standard genome sequencing and annotation.</title>
        <authorList>
            <consortium name="The Broad Institute Genomics Platform"/>
            <consortium name="The Broad Institute Genome Sequencing Center for Infectious Disease"/>
            <person name="Wu L."/>
            <person name="Ma J."/>
        </authorList>
    </citation>
    <scope>NUCLEOTIDE SEQUENCE [LARGE SCALE GENOMIC DNA]</scope>
    <source>
        <strain evidence="2">CGMCC 1.7030</strain>
    </source>
</reference>
<proteinExistence type="predicted"/>
<gene>
    <name evidence="1" type="ORF">ACFPIK_09220</name>
</gene>
<keyword evidence="2" id="KW-1185">Reference proteome</keyword>